<dbReference type="GO" id="GO:0061015">
    <property type="term" value="P:snRNA import into nucleus"/>
    <property type="evidence" value="ECO:0007669"/>
    <property type="project" value="InterPro"/>
</dbReference>
<evidence type="ECO:0000313" key="12">
    <source>
        <dbReference type="Proteomes" id="UP000515160"/>
    </source>
</evidence>
<reference evidence="13" key="1">
    <citation type="submission" date="2025-08" db="UniProtKB">
        <authorList>
            <consortium name="RefSeq"/>
        </authorList>
    </citation>
    <scope>IDENTIFICATION</scope>
    <source>
        <strain evidence="13">15112-1751.03</strain>
        <tissue evidence="13">Whole Adult</tissue>
    </source>
</reference>
<evidence type="ECO:0000256" key="7">
    <source>
        <dbReference type="ARBA" id="ARBA00022490"/>
    </source>
</evidence>
<organism evidence="12 13">
    <name type="scientific">Drosophila albomicans</name>
    <name type="common">Fruit fly</name>
    <dbReference type="NCBI Taxonomy" id="7291"/>
    <lineage>
        <taxon>Eukaryota</taxon>
        <taxon>Metazoa</taxon>
        <taxon>Ecdysozoa</taxon>
        <taxon>Arthropoda</taxon>
        <taxon>Hexapoda</taxon>
        <taxon>Insecta</taxon>
        <taxon>Pterygota</taxon>
        <taxon>Neoptera</taxon>
        <taxon>Endopterygota</taxon>
        <taxon>Diptera</taxon>
        <taxon>Brachycera</taxon>
        <taxon>Muscomorpha</taxon>
        <taxon>Ephydroidea</taxon>
        <taxon>Drosophilidae</taxon>
        <taxon>Drosophila</taxon>
    </lineage>
</organism>
<feature type="domain" description="Snurportin-1 m3G cap-binding" evidence="11">
    <location>
        <begin position="87"/>
        <end position="265"/>
    </location>
</feature>
<dbReference type="PANTHER" id="PTHR13403:SF6">
    <property type="entry name" value="SNURPORTIN-1"/>
    <property type="match status" value="1"/>
</dbReference>
<dbReference type="GO" id="GO:0005634">
    <property type="term" value="C:nucleus"/>
    <property type="evidence" value="ECO:0007669"/>
    <property type="project" value="UniProtKB-SubCell"/>
</dbReference>
<dbReference type="InterPro" id="IPR017336">
    <property type="entry name" value="Snurportin-1"/>
</dbReference>
<dbReference type="RefSeq" id="XP_051861810.1">
    <property type="nucleotide sequence ID" value="XM_052005850.1"/>
</dbReference>
<evidence type="ECO:0000256" key="6">
    <source>
        <dbReference type="ARBA" id="ARBA00022448"/>
    </source>
</evidence>
<dbReference type="InterPro" id="IPR047857">
    <property type="entry name" value="Snurportin1_C"/>
</dbReference>
<gene>
    <name evidence="13" type="primary">LOC117567821</name>
</gene>
<keyword evidence="6" id="KW-0813">Transport</keyword>
<evidence type="ECO:0000259" key="11">
    <source>
        <dbReference type="Pfam" id="PF21974"/>
    </source>
</evidence>
<keyword evidence="7" id="KW-0963">Cytoplasm</keyword>
<dbReference type="AlphaFoldDB" id="A0A6P8WMS7"/>
<dbReference type="CTD" id="7354429"/>
<dbReference type="GeneID" id="117567821"/>
<evidence type="ECO:0000256" key="4">
    <source>
        <dbReference type="ARBA" id="ARBA00007540"/>
    </source>
</evidence>
<feature type="region of interest" description="Disordered" evidence="10">
    <location>
        <begin position="369"/>
        <end position="390"/>
    </location>
</feature>
<evidence type="ECO:0000256" key="2">
    <source>
        <dbReference type="ARBA" id="ARBA00004123"/>
    </source>
</evidence>
<feature type="compositionally biased region" description="Basic residues" evidence="10">
    <location>
        <begin position="61"/>
        <end position="71"/>
    </location>
</feature>
<keyword evidence="12" id="KW-1185">Reference proteome</keyword>
<dbReference type="Gene3D" id="3.30.470.30">
    <property type="entry name" value="DNA ligase/mRNA capping enzyme"/>
    <property type="match status" value="1"/>
</dbReference>
<proteinExistence type="inferred from homology"/>
<accession>A0A6P8WMS7</accession>
<keyword evidence="8" id="KW-0694">RNA-binding</keyword>
<dbReference type="GO" id="GO:0005737">
    <property type="term" value="C:cytoplasm"/>
    <property type="evidence" value="ECO:0007669"/>
    <property type="project" value="UniProtKB-SubCell"/>
</dbReference>
<dbReference type="OrthoDB" id="10003593at2759"/>
<dbReference type="Pfam" id="PF21974">
    <property type="entry name" value="SPN1_m3Gcap_bd"/>
    <property type="match status" value="1"/>
</dbReference>
<dbReference type="PANTHER" id="PTHR13403">
    <property type="entry name" value="SNURPORTIN1 RNUT1 PROTEIN RNA, U TRANSPORTER 1"/>
    <property type="match status" value="1"/>
</dbReference>
<dbReference type="CDD" id="cd09232">
    <property type="entry name" value="Snurportin-1_C"/>
    <property type="match status" value="1"/>
</dbReference>
<sequence>MSDNHKDLYKRSVDLGEQQKLRQLQLLDEQKLRRQLQQDAARHVQDSEEEGEEEEAPTHSRAQHRQRKKKQQNNNNAAKRGQQHFKLQQSEWLRQRPENLSDWLLLPCPVGRRCMVIATHGRTKVHNKAGRIIMQLRTMLPGDAVMQKCKTVLDCVYVQETDTFYVLDALTFGQQQLQDCDANFRFFWLRSRFDEQGGELAQRGKRNEKPFKLLDYYDFEDANVVHEMLQRYPLWEANQPKLDGLLFYHKEASYTCGSTPLVCWLFAFMLPDVLQLPVNSSYVAPEDYQPSAALAYMDAFDQQLLQQRQQQKQRGKAAKEEAATVSTAAAMEQEQEQHDELDEYAELRSLLEHQRRLELGELDMDCTPPSSAAPAVATTSAASTAVGSSC</sequence>
<protein>
    <recommendedName>
        <fullName evidence="5">Snurportin-1</fullName>
    </recommendedName>
</protein>
<evidence type="ECO:0000256" key="3">
    <source>
        <dbReference type="ARBA" id="ARBA00004496"/>
    </source>
</evidence>
<comment type="similarity">
    <text evidence="4">Belongs to the snurportin family.</text>
</comment>
<evidence type="ECO:0000256" key="5">
    <source>
        <dbReference type="ARBA" id="ARBA00016034"/>
    </source>
</evidence>
<dbReference type="GO" id="GO:0003723">
    <property type="term" value="F:RNA binding"/>
    <property type="evidence" value="ECO:0007669"/>
    <property type="project" value="UniProtKB-KW"/>
</dbReference>
<evidence type="ECO:0000256" key="8">
    <source>
        <dbReference type="ARBA" id="ARBA00022884"/>
    </source>
</evidence>
<evidence type="ECO:0000256" key="9">
    <source>
        <dbReference type="ARBA" id="ARBA00023242"/>
    </source>
</evidence>
<evidence type="ECO:0000256" key="10">
    <source>
        <dbReference type="SAM" id="MobiDB-lite"/>
    </source>
</evidence>
<comment type="subcellular location">
    <subcellularLocation>
        <location evidence="3">Cytoplasm</location>
    </subcellularLocation>
    <subcellularLocation>
        <location evidence="2">Nucleus</location>
    </subcellularLocation>
</comment>
<dbReference type="Proteomes" id="UP000515160">
    <property type="component" value="Chromosome 3"/>
</dbReference>
<feature type="region of interest" description="Disordered" evidence="10">
    <location>
        <begin position="309"/>
        <end position="339"/>
    </location>
</feature>
<keyword evidence="9" id="KW-0539">Nucleus</keyword>
<evidence type="ECO:0000313" key="13">
    <source>
        <dbReference type="RefSeq" id="XP_051861810.1"/>
    </source>
</evidence>
<feature type="region of interest" description="Disordered" evidence="10">
    <location>
        <begin position="34"/>
        <end position="83"/>
    </location>
</feature>
<name>A0A6P8WMS7_DROAB</name>
<dbReference type="SUPFAM" id="SSF56091">
    <property type="entry name" value="DNA ligase/mRNA capping enzyme, catalytic domain"/>
    <property type="match status" value="1"/>
</dbReference>
<comment type="function">
    <text evidence="1">Functions as an U snRNP-specific nuclear import adapter. Involved in the trimethylguanosine (m3G)-cap-dependent nuclear import of U snRNPs. Binds specifically to the terminal m3G-cap U snRNAs.</text>
</comment>
<evidence type="ECO:0000256" key="1">
    <source>
        <dbReference type="ARBA" id="ARBA00003975"/>
    </source>
</evidence>